<dbReference type="RefSeq" id="WP_204544776.1">
    <property type="nucleotide sequence ID" value="NZ_JAFBFI010000015.1"/>
</dbReference>
<keyword evidence="1" id="KW-0472">Membrane</keyword>
<reference evidence="2 3" key="1">
    <citation type="submission" date="2021-01" db="EMBL/GenBank/DDBJ databases">
        <title>Genomic Encyclopedia of Type Strains, Phase IV (KMG-IV): sequencing the most valuable type-strain genomes for metagenomic binning, comparative biology and taxonomic classification.</title>
        <authorList>
            <person name="Goeker M."/>
        </authorList>
    </citation>
    <scope>NUCLEOTIDE SEQUENCE [LARGE SCALE GENOMIC DNA]</scope>
    <source>
        <strain evidence="2 3">DSM 105482</strain>
    </source>
</reference>
<evidence type="ECO:0000313" key="3">
    <source>
        <dbReference type="Proteomes" id="UP000823486"/>
    </source>
</evidence>
<dbReference type="Proteomes" id="UP000823486">
    <property type="component" value="Unassembled WGS sequence"/>
</dbReference>
<evidence type="ECO:0000256" key="1">
    <source>
        <dbReference type="SAM" id="Phobius"/>
    </source>
</evidence>
<gene>
    <name evidence="2" type="ORF">JOC77_003247</name>
</gene>
<evidence type="ECO:0000313" key="2">
    <source>
        <dbReference type="EMBL" id="MBM7693803.1"/>
    </source>
</evidence>
<keyword evidence="1" id="KW-0812">Transmembrane</keyword>
<keyword evidence="1" id="KW-1133">Transmembrane helix</keyword>
<proteinExistence type="predicted"/>
<comment type="caution">
    <text evidence="2">The sequence shown here is derived from an EMBL/GenBank/DDBJ whole genome shotgun (WGS) entry which is preliminary data.</text>
</comment>
<sequence>MLFILLTMLYKDFDILGIPLSALLNILTFALGIAGLLARALGFWRKDNEIMAFLCILAALSIIAPLYLLYENHDPMTNLHKSLI</sequence>
<organism evidence="2 3">
    <name type="scientific">Peribacillus deserti</name>
    <dbReference type="NCBI Taxonomy" id="673318"/>
    <lineage>
        <taxon>Bacteria</taxon>
        <taxon>Bacillati</taxon>
        <taxon>Bacillota</taxon>
        <taxon>Bacilli</taxon>
        <taxon>Bacillales</taxon>
        <taxon>Bacillaceae</taxon>
        <taxon>Peribacillus</taxon>
    </lineage>
</organism>
<feature type="transmembrane region" description="Helical" evidence="1">
    <location>
        <begin position="15"/>
        <end position="38"/>
    </location>
</feature>
<keyword evidence="3" id="KW-1185">Reference proteome</keyword>
<feature type="transmembrane region" description="Helical" evidence="1">
    <location>
        <begin position="50"/>
        <end position="70"/>
    </location>
</feature>
<protein>
    <submittedName>
        <fullName evidence="2">Uncharacterized protein</fullName>
    </submittedName>
</protein>
<accession>A0ABS2QMW1</accession>
<dbReference type="EMBL" id="JAFBFI010000015">
    <property type="protein sequence ID" value="MBM7693803.1"/>
    <property type="molecule type" value="Genomic_DNA"/>
</dbReference>
<name>A0ABS2QMW1_9BACI</name>